<dbReference type="Proteomes" id="UP000222471">
    <property type="component" value="Segment"/>
</dbReference>
<sequence length="53" mass="5978">MTRIELENRVWLLANHEEKKRIAGSWANVKDQICEASSGTRKGVCSCLITTET</sequence>
<keyword evidence="2" id="KW-1185">Reference proteome</keyword>
<evidence type="ECO:0000313" key="2">
    <source>
        <dbReference type="Proteomes" id="UP000222471"/>
    </source>
</evidence>
<evidence type="ECO:0000313" key="1">
    <source>
        <dbReference type="EMBL" id="APD23525.1"/>
    </source>
</evidence>
<gene>
    <name evidence="1" type="ORF">IPP46_00017</name>
</gene>
<dbReference type="EMBL" id="KY065486">
    <property type="protein sequence ID" value="APD23525.1"/>
    <property type="molecule type" value="Genomic_DNA"/>
</dbReference>
<organism evidence="1 2">
    <name type="scientific">Streptococcus phage IPP46</name>
    <dbReference type="NCBI Taxonomy" id="1916185"/>
    <lineage>
        <taxon>Viruses</taxon>
        <taxon>Duplodnaviria</taxon>
        <taxon>Heunggongvirae</taxon>
        <taxon>Uroviricota</taxon>
        <taxon>Caudoviricetes</taxon>
        <taxon>Ferrettivirinae</taxon>
        <taxon>Hinxtonvirus</taxon>
        <taxon>Hinxtonvirus IPP46</taxon>
    </lineage>
</organism>
<accession>A0A1S5SD47</accession>
<proteinExistence type="predicted"/>
<protein>
    <submittedName>
        <fullName evidence="1">Uncharacterized protein</fullName>
    </submittedName>
</protein>
<name>A0A1S5SD47_9CAUD</name>
<reference evidence="1 2" key="1">
    <citation type="journal article" date="2017" name="Sci. Rep.">
        <title>Pneumococcal prophages are diverse, but not without structure or history.</title>
        <authorList>
            <person name="Brueggemann A.B."/>
            <person name="Harrold C.L."/>
            <person name="Rezaei Javan R."/>
            <person name="van Tonder A.J."/>
            <person name="McDonnell A.J."/>
            <person name="Edwards B.A."/>
        </authorList>
    </citation>
    <scope>NUCLEOTIDE SEQUENCE [LARGE SCALE GENOMIC DNA]</scope>
</reference>